<dbReference type="PANTHER" id="PTHR46726:SF1">
    <property type="entry name" value="TWO-PORE CALCIUM CHANNEL 3"/>
    <property type="match status" value="1"/>
</dbReference>
<evidence type="ECO:0000256" key="4">
    <source>
        <dbReference type="ARBA" id="ARBA00022989"/>
    </source>
</evidence>
<comment type="subcellular location">
    <subcellularLocation>
        <location evidence="1">Membrane</location>
        <topology evidence="1">Multi-pass membrane protein</topology>
    </subcellularLocation>
</comment>
<feature type="compositionally biased region" description="Polar residues" evidence="7">
    <location>
        <begin position="224"/>
        <end position="240"/>
    </location>
</feature>
<dbReference type="Gene3D" id="1.20.120.350">
    <property type="entry name" value="Voltage-gated potassium channels. Chain C"/>
    <property type="match status" value="1"/>
</dbReference>
<evidence type="ECO:0000313" key="10">
    <source>
        <dbReference type="EMBL" id="CAK0843147.1"/>
    </source>
</evidence>
<comment type="caution">
    <text evidence="10">The sequence shown here is derived from an EMBL/GenBank/DDBJ whole genome shotgun (WGS) entry which is preliminary data.</text>
</comment>
<dbReference type="Gene3D" id="1.10.287.70">
    <property type="match status" value="1"/>
</dbReference>
<evidence type="ECO:0000259" key="9">
    <source>
        <dbReference type="PROSITE" id="PS50222"/>
    </source>
</evidence>
<feature type="region of interest" description="Disordered" evidence="7">
    <location>
        <begin position="753"/>
        <end position="802"/>
    </location>
</feature>
<feature type="region of interest" description="Disordered" evidence="7">
    <location>
        <begin position="1"/>
        <end position="30"/>
    </location>
</feature>
<keyword evidence="5 8" id="KW-0472">Membrane</keyword>
<evidence type="ECO:0000256" key="3">
    <source>
        <dbReference type="ARBA" id="ARBA00022837"/>
    </source>
</evidence>
<feature type="region of interest" description="Disordered" evidence="7">
    <location>
        <begin position="149"/>
        <end position="268"/>
    </location>
</feature>
<evidence type="ECO:0000256" key="6">
    <source>
        <dbReference type="SAM" id="Coils"/>
    </source>
</evidence>
<evidence type="ECO:0000256" key="8">
    <source>
        <dbReference type="SAM" id="Phobius"/>
    </source>
</evidence>
<sequence>MPQPQPTMPSPERLDQRLGDMESDFGDGLAMAEEDPTAGLLGRRLASSGFHAALRRVATEHGREVHRMEAEMAELRELVTNLQQGPQGLSLVQRVKRVDVEVSGLDGAPLKVHTTLADGKKFMTLEPPELVGQGFVSDGFSSCDSAGELGDYDTNMNPNQAHGAAVDKGREPAGSGLGQGKQEDDPRQEGHAPHRGSSTDFFQRAIPPQRRVDFPPKDVEPTHSLGTLRSTVGTAKSSMKSKQDFLFTPDPVTSADSERTENPKARSSRAWAFFQRGKTGTMKTSTTSEYPPGYFSVLRLRDSASTNLSTPMSRKFEDEMAVFETPAQRRLRHRQEFYDQRAKLMRENWESYRKNGVLTMRQIIHHWSFDFLCGLMICTNAIFIGLSTQYSARHAGAVKQEYEVAGLFCSAFFFVELLLRIYADRRKFLFSSAWRWNLFDTLLVVLSGVDVVVLYVYSSETGSVAQRMKMLKMLRIARVLRMFRMFDELRLLALMILDCFKSLAWALCMLAVIMYGFAIMFTQDVENHLTQLKDASSPPDPSLVEHFGDLFVTLSSLFHTSLNGISWYTLTKALAYNPVMTGLFFFYTAFILVAVLNIITGVFVNEAVQTMLSQREFLVEKQIHQKHTWCLEMKILFESLDSEGTGGISLEVLRECLENARVQSYFQALGLEPYDAEQLFFHLDRDSSGEVSLDEFLQGCLRLKGGARSIDMYTVMQDVRTLNTRIAHLVDMLRTTVASATLEQMEEALGCGPSPSQHARWVPTPGSAKPAGGGCPSSDGCPKGPEVFMFSEQAKEDERTRC</sequence>
<dbReference type="Gene3D" id="1.10.238.10">
    <property type="entry name" value="EF-hand"/>
    <property type="match status" value="1"/>
</dbReference>
<dbReference type="PANTHER" id="PTHR46726">
    <property type="entry name" value="TWO PORE CHANNEL 3"/>
    <property type="match status" value="1"/>
</dbReference>
<name>A0ABN9TBR7_9DINO</name>
<keyword evidence="4 8" id="KW-1133">Transmembrane helix</keyword>
<reference evidence="10" key="1">
    <citation type="submission" date="2023-10" db="EMBL/GenBank/DDBJ databases">
        <authorList>
            <person name="Chen Y."/>
            <person name="Shah S."/>
            <person name="Dougan E. K."/>
            <person name="Thang M."/>
            <person name="Chan C."/>
        </authorList>
    </citation>
    <scope>NUCLEOTIDE SEQUENCE [LARGE SCALE GENOMIC DNA]</scope>
</reference>
<feature type="domain" description="EF-hand" evidence="9">
    <location>
        <begin position="675"/>
        <end position="706"/>
    </location>
</feature>
<keyword evidence="6" id="KW-0175">Coiled coil</keyword>
<evidence type="ECO:0000313" key="11">
    <source>
        <dbReference type="Proteomes" id="UP001189429"/>
    </source>
</evidence>
<feature type="compositionally biased region" description="Basic and acidic residues" evidence="7">
    <location>
        <begin position="181"/>
        <end position="192"/>
    </location>
</feature>
<dbReference type="InterPro" id="IPR005821">
    <property type="entry name" value="Ion_trans_dom"/>
</dbReference>
<dbReference type="SUPFAM" id="SSF47473">
    <property type="entry name" value="EF-hand"/>
    <property type="match status" value="1"/>
</dbReference>
<accession>A0ABN9TBR7</accession>
<evidence type="ECO:0000256" key="7">
    <source>
        <dbReference type="SAM" id="MobiDB-lite"/>
    </source>
</evidence>
<organism evidence="10 11">
    <name type="scientific">Prorocentrum cordatum</name>
    <dbReference type="NCBI Taxonomy" id="2364126"/>
    <lineage>
        <taxon>Eukaryota</taxon>
        <taxon>Sar</taxon>
        <taxon>Alveolata</taxon>
        <taxon>Dinophyceae</taxon>
        <taxon>Prorocentrales</taxon>
        <taxon>Prorocentraceae</taxon>
        <taxon>Prorocentrum</taxon>
    </lineage>
</organism>
<feature type="compositionally biased region" description="Basic and acidic residues" evidence="7">
    <location>
        <begin position="210"/>
        <end position="221"/>
    </location>
</feature>
<dbReference type="InterPro" id="IPR011992">
    <property type="entry name" value="EF-hand-dom_pair"/>
</dbReference>
<dbReference type="SMART" id="SM00054">
    <property type="entry name" value="EFh"/>
    <property type="match status" value="2"/>
</dbReference>
<feature type="transmembrane region" description="Helical" evidence="8">
    <location>
        <begin position="582"/>
        <end position="604"/>
    </location>
</feature>
<evidence type="ECO:0000256" key="5">
    <source>
        <dbReference type="ARBA" id="ARBA00023136"/>
    </source>
</evidence>
<dbReference type="InterPro" id="IPR002048">
    <property type="entry name" value="EF_hand_dom"/>
</dbReference>
<feature type="transmembrane region" description="Helical" evidence="8">
    <location>
        <begin position="438"/>
        <end position="458"/>
    </location>
</feature>
<feature type="coiled-coil region" evidence="6">
    <location>
        <begin position="58"/>
        <end position="85"/>
    </location>
</feature>
<dbReference type="PROSITE" id="PS00018">
    <property type="entry name" value="EF_HAND_1"/>
    <property type="match status" value="1"/>
</dbReference>
<dbReference type="EMBL" id="CAUYUJ010014553">
    <property type="protein sequence ID" value="CAK0843147.1"/>
    <property type="molecule type" value="Genomic_DNA"/>
</dbReference>
<dbReference type="InterPro" id="IPR018247">
    <property type="entry name" value="EF_Hand_1_Ca_BS"/>
</dbReference>
<keyword evidence="11" id="KW-1185">Reference proteome</keyword>
<proteinExistence type="predicted"/>
<keyword evidence="2 8" id="KW-0812">Transmembrane</keyword>
<dbReference type="SUPFAM" id="SSF81324">
    <property type="entry name" value="Voltage-gated potassium channels"/>
    <property type="match status" value="1"/>
</dbReference>
<dbReference type="Proteomes" id="UP001189429">
    <property type="component" value="Unassembled WGS sequence"/>
</dbReference>
<dbReference type="Pfam" id="PF00520">
    <property type="entry name" value="Ion_trans"/>
    <property type="match status" value="1"/>
</dbReference>
<feature type="compositionally biased region" description="Basic and acidic residues" evidence="7">
    <location>
        <begin position="793"/>
        <end position="802"/>
    </location>
</feature>
<evidence type="ECO:0000256" key="1">
    <source>
        <dbReference type="ARBA" id="ARBA00004141"/>
    </source>
</evidence>
<dbReference type="InterPro" id="IPR027359">
    <property type="entry name" value="Volt_channel_dom_sf"/>
</dbReference>
<gene>
    <name evidence="10" type="ORF">PCOR1329_LOCUS37580</name>
</gene>
<protein>
    <recommendedName>
        <fullName evidence="9">EF-hand domain-containing protein</fullName>
    </recommendedName>
</protein>
<keyword evidence="3" id="KW-0106">Calcium</keyword>
<dbReference type="PROSITE" id="PS50222">
    <property type="entry name" value="EF_HAND_2"/>
    <property type="match status" value="1"/>
</dbReference>
<feature type="transmembrane region" description="Helical" evidence="8">
    <location>
        <begin position="367"/>
        <end position="392"/>
    </location>
</feature>
<feature type="transmembrane region" description="Helical" evidence="8">
    <location>
        <begin position="404"/>
        <end position="423"/>
    </location>
</feature>
<evidence type="ECO:0000256" key="2">
    <source>
        <dbReference type="ARBA" id="ARBA00022692"/>
    </source>
</evidence>